<keyword evidence="1" id="KW-1133">Transmembrane helix</keyword>
<feature type="transmembrane region" description="Helical" evidence="1">
    <location>
        <begin position="251"/>
        <end position="273"/>
    </location>
</feature>
<keyword evidence="1" id="KW-0472">Membrane</keyword>
<dbReference type="OrthoDB" id="381216at2759"/>
<reference evidence="3" key="1">
    <citation type="submission" date="2017-04" db="EMBL/GenBank/DDBJ databases">
        <title>Plasmodium gonderi genome.</title>
        <authorList>
            <person name="Arisue N."/>
            <person name="Honma H."/>
            <person name="Kawai S."/>
            <person name="Tougan T."/>
            <person name="Tanabe K."/>
            <person name="Horii T."/>
        </authorList>
    </citation>
    <scope>NUCLEOTIDE SEQUENCE [LARGE SCALE GENOMIC DNA]</scope>
    <source>
        <strain evidence="3">ATCC 30045</strain>
    </source>
</reference>
<keyword evidence="3" id="KW-1185">Reference proteome</keyword>
<organism evidence="2 3">
    <name type="scientific">Plasmodium gonderi</name>
    <dbReference type="NCBI Taxonomy" id="77519"/>
    <lineage>
        <taxon>Eukaryota</taxon>
        <taxon>Sar</taxon>
        <taxon>Alveolata</taxon>
        <taxon>Apicomplexa</taxon>
        <taxon>Aconoidasida</taxon>
        <taxon>Haemosporida</taxon>
        <taxon>Plasmodiidae</taxon>
        <taxon>Plasmodium</taxon>
        <taxon>Plasmodium (Plasmodium)</taxon>
    </lineage>
</organism>
<evidence type="ECO:0000256" key="1">
    <source>
        <dbReference type="SAM" id="Phobius"/>
    </source>
</evidence>
<accession>A0A1Y1JU00</accession>
<comment type="caution">
    <text evidence="2">The sequence shown here is derived from an EMBL/GenBank/DDBJ whole genome shotgun (WGS) entry which is preliminary data.</text>
</comment>
<evidence type="ECO:0000313" key="2">
    <source>
        <dbReference type="EMBL" id="GAW84232.1"/>
    </source>
</evidence>
<sequence length="318" mass="37487">MGNTQVSKAQLSFKDIFPRCKTYYNSLTYNMNGGRVQIALKGPCNDISAEFTPDKYVNNVFYVPCEKLGLYLHELKNMKEDTRKPYCNFYIYELKREARNKSPKVNSFDDLHKKLIDSYSKTGVRIPDVCKEYVSIMNDDVYEIFKMFDELYDHFKSLKHVRQNREQYVKLCVQTYEKFSEIDKTNFNNIIDEELDRFKREFNSYLQKEPICRGDNASANCFLGNLGINAITPEALSGDTASPMTWTSTGILSFAIIIIIFIVYKYTAYGSYLRPRKRKLKNMWNRKNKKHYELMNLFEQSHKNIIQNKHNILYNSVD</sequence>
<keyword evidence="1" id="KW-0812">Transmembrane</keyword>
<dbReference type="RefSeq" id="XP_028546821.1">
    <property type="nucleotide sequence ID" value="XM_028691020.1"/>
</dbReference>
<name>A0A1Y1JU00_PLAGO</name>
<proteinExistence type="predicted"/>
<gene>
    <name evidence="2" type="ORF">PGO_001840</name>
</gene>
<dbReference type="GeneID" id="39745040"/>
<dbReference type="AlphaFoldDB" id="A0A1Y1JU00"/>
<dbReference type="Proteomes" id="UP000195521">
    <property type="component" value="Unassembled WGS sequence"/>
</dbReference>
<protein>
    <submittedName>
        <fullName evidence="2">Variable surface protein</fullName>
    </submittedName>
</protein>
<dbReference type="EMBL" id="BDQF01000192">
    <property type="protein sequence ID" value="GAW84232.1"/>
    <property type="molecule type" value="Genomic_DNA"/>
</dbReference>
<evidence type="ECO:0000313" key="3">
    <source>
        <dbReference type="Proteomes" id="UP000195521"/>
    </source>
</evidence>